<dbReference type="Proteomes" id="UP000095286">
    <property type="component" value="Unplaced"/>
</dbReference>
<name>A0AC35U751_9BILA</name>
<reference evidence="2" key="1">
    <citation type="submission" date="2016-11" db="UniProtKB">
        <authorList>
            <consortium name="WormBaseParasite"/>
        </authorList>
    </citation>
    <scope>IDENTIFICATION</scope>
    <source>
        <strain evidence="2">KR3021</strain>
    </source>
</reference>
<evidence type="ECO:0000313" key="2">
    <source>
        <dbReference type="WBParaSite" id="RSKR_0000803900.1"/>
    </source>
</evidence>
<accession>A0AC35U751</accession>
<organism evidence="1 2">
    <name type="scientific">Rhabditophanes sp. KR3021</name>
    <dbReference type="NCBI Taxonomy" id="114890"/>
    <lineage>
        <taxon>Eukaryota</taxon>
        <taxon>Metazoa</taxon>
        <taxon>Ecdysozoa</taxon>
        <taxon>Nematoda</taxon>
        <taxon>Chromadorea</taxon>
        <taxon>Rhabditida</taxon>
        <taxon>Tylenchina</taxon>
        <taxon>Panagrolaimomorpha</taxon>
        <taxon>Strongyloidoidea</taxon>
        <taxon>Alloionematidae</taxon>
        <taxon>Rhabditophanes</taxon>
    </lineage>
</organism>
<proteinExistence type="predicted"/>
<evidence type="ECO:0000313" key="1">
    <source>
        <dbReference type="Proteomes" id="UP000095286"/>
    </source>
</evidence>
<dbReference type="WBParaSite" id="RSKR_0000803900.1">
    <property type="protein sequence ID" value="RSKR_0000803900.1"/>
    <property type="gene ID" value="RSKR_0000803900"/>
</dbReference>
<sequence length="1330" mass="146879">MESHTLSPTSNKNSEEESLKNISLAQRSKSAPQRRKWFQKALTQRSSTSFLTDRVVSARLVGAITIWHDIHSNLIQLDVSKNTLRKTRSVESNISNIAHSDSFMSLNEDSLNDTSLSESSNSLPDFSGSETDSEEDDVGTGSKKSNATISQLGAEEIHTNIDSITNDDSLVDSSKFLSTNNSQLNKEQLKAMFPELSDHWRKSIVPEAKEDDFFSNYISSSPTFTTDGEECHDNLTGSSGSVTKKKSVGSVPTANESGESLTGPDNGKRKFSLARIALKKLVYAKRADKSMISQQSDSVVQYSSSNSLKREHLNGYDSFLDENQSPTVSDSAIMDSNLSLHLHKSNSNDESLKRHKIISNALRSSGAKIRRSVQKKKKSLGPSLSWDPNGMLRGGSLKLANSVGKKSQDSNRRSSFDLTETPIMHPIINSPNKCYHCALLSEYQTHVYKTEIESAVKQLAQNIGEQPYSAKVWSFCESHDKKKTNNSPIIGGSINTGDSSTSTSMNIHARSTPDIIVSSMCSEDEENEGLGKSSEPGSSMANSITSSPATCSSPTQTFPMTAPQRHTITDNSCVLDGLVSVKTQAMFVTSDHTLIDGTPLVIVESEKSPEYEMPEHNGLSYMDSLKPPNSGLLSATNGSCSPPRSNSIDLSTLRRDIELLSVSSNDSDGAVTDYEWDCPTPAESVRTIRSRSYDPSSSTASVLRRPSKIEHLSDIFRKALAKSPVVRRAAALHEQNVKAISKHRTTRYWLSNDIHPNEHKEGKKRNFGFIVKPTEIQFNSPKYPLLVFVNPKSGGNKGAKALHTFCWILNPRQVFDITAMKGPKFGLEVFRKIGPRMRILVCGGDGTVGWVLSTLDELNWPAYPAMALMPLGTGNDLSRCMGWGGLCTDEPLSNLLEAILFETSVTYLDRWKLKVQPNLCVPLDSNDELSDATQSSLPLTVMNNYFSIGADAHVALQFHHSRSANPQMLNSRLKNRIAYGGLGTIDLFKRTWKDLTEYVDIECDGVNITQKLKDFKFHCVLFHNITYYGGGTMPWGNDETENFGKQSSCDGKIEVLGFTSATLAALQMGGKGERIAQCSSARITTTKPIPMQVDGEPCLLAPSTISLSFHSKVPMLKRNKKTSSTPGIGRKNKNKVKECTSSSSTSVIMQIPVIVIGRQDYEMFRESLDRLKDTAFEIGLISVESESELSVARFHIQKMLQEHPSLPYEPEKEWQFIDYITLSDTSNSEEGTFRVSKKNETIQSLSDICNVDDCVIILDEAFPSMTDRSQEVNKESDFTPTGYVATSQFSNNEGSLCSSDYDHPSPTQYNRRISEALRIVLSSDQQETHL</sequence>
<protein>
    <submittedName>
        <fullName evidence="2">Diacylglycerol kinase</fullName>
    </submittedName>
</protein>